<dbReference type="OrthoDB" id="6631788at2"/>
<proteinExistence type="predicted"/>
<dbReference type="InterPro" id="IPR044925">
    <property type="entry name" value="His-Me_finger_sf"/>
</dbReference>
<organism evidence="2 3">
    <name type="scientific">Zunongwangia mangrovi</name>
    <dbReference type="NCBI Taxonomy" id="1334022"/>
    <lineage>
        <taxon>Bacteria</taxon>
        <taxon>Pseudomonadati</taxon>
        <taxon>Bacteroidota</taxon>
        <taxon>Flavobacteriia</taxon>
        <taxon>Flavobacteriales</taxon>
        <taxon>Flavobacteriaceae</taxon>
        <taxon>Zunongwangia</taxon>
    </lineage>
</organism>
<dbReference type="RefSeq" id="WP_092544723.1">
    <property type="nucleotide sequence ID" value="NZ_FOKV01000010.1"/>
</dbReference>
<dbReference type="STRING" id="1334022.SAMN04487907_11049"/>
<protein>
    <submittedName>
        <fullName evidence="2">NUMOD4 motif-containing protein</fullName>
    </submittedName>
</protein>
<evidence type="ECO:0000313" key="3">
    <source>
        <dbReference type="Proteomes" id="UP000199438"/>
    </source>
</evidence>
<dbReference type="InterPro" id="IPR003615">
    <property type="entry name" value="HNH_nuc"/>
</dbReference>
<dbReference type="Proteomes" id="UP000199438">
    <property type="component" value="Unassembled WGS sequence"/>
</dbReference>
<sequence>MIKNFRGEVWKTLHKEEWEDRFVYKVSNYGRLVSFLKNKEEGELMRGGRVGGYLNFAVKLKSGKSKTYYIHRIVAELFLDKKEGDKYVIHKNFKKDDNRVENIAWATKDEWVAHQYNSPSVKENKKKRKLRKVTSYSKLTYAQAVILKKKLLDPNRKTRIRVLAKQFGVSEMQLYRIKSGENWGDIEV</sequence>
<evidence type="ECO:0000259" key="1">
    <source>
        <dbReference type="Pfam" id="PF13392"/>
    </source>
</evidence>
<keyword evidence="3" id="KW-1185">Reference proteome</keyword>
<dbReference type="Gene3D" id="3.90.75.20">
    <property type="match status" value="1"/>
</dbReference>
<dbReference type="Pfam" id="PF13392">
    <property type="entry name" value="HNH_3"/>
    <property type="match status" value="1"/>
</dbReference>
<dbReference type="EMBL" id="FOKV01000010">
    <property type="protein sequence ID" value="SFC86770.1"/>
    <property type="molecule type" value="Genomic_DNA"/>
</dbReference>
<dbReference type="AlphaFoldDB" id="A0A1I1MYZ7"/>
<feature type="domain" description="HNH nuclease" evidence="1">
    <location>
        <begin position="68"/>
        <end position="110"/>
    </location>
</feature>
<reference evidence="3" key="1">
    <citation type="submission" date="2016-10" db="EMBL/GenBank/DDBJ databases">
        <authorList>
            <person name="Varghese N."/>
            <person name="Submissions S."/>
        </authorList>
    </citation>
    <scope>NUCLEOTIDE SEQUENCE [LARGE SCALE GENOMIC DNA]</scope>
    <source>
        <strain evidence="3">DSM 24499</strain>
    </source>
</reference>
<accession>A0A1I1MYZ7</accession>
<name>A0A1I1MYZ7_9FLAO</name>
<evidence type="ECO:0000313" key="2">
    <source>
        <dbReference type="EMBL" id="SFC86770.1"/>
    </source>
</evidence>
<gene>
    <name evidence="2" type="ORF">SAMN04487907_11049</name>
</gene>
<dbReference type="SUPFAM" id="SSF54060">
    <property type="entry name" value="His-Me finger endonucleases"/>
    <property type="match status" value="1"/>
</dbReference>